<evidence type="ECO:0000256" key="2">
    <source>
        <dbReference type="SAM" id="Phobius"/>
    </source>
</evidence>
<reference evidence="4 5" key="1">
    <citation type="submission" date="2020-07" db="EMBL/GenBank/DDBJ databases">
        <title>Sequencing the genomes of 1000 actinobacteria strains.</title>
        <authorList>
            <person name="Klenk H.-P."/>
        </authorList>
    </citation>
    <scope>NUCLEOTIDE SEQUENCE [LARGE SCALE GENOMIC DNA]</scope>
    <source>
        <strain evidence="4 5">DSM 44121</strain>
    </source>
</reference>
<gene>
    <name evidence="4" type="ORF">FHX71_003933</name>
</gene>
<dbReference type="RefSeq" id="WP_182619135.1">
    <property type="nucleotide sequence ID" value="NZ_BAAATF010000004.1"/>
</dbReference>
<protein>
    <submittedName>
        <fullName evidence="4">Uncharacterized protein (DUF58 family)</fullName>
    </submittedName>
</protein>
<comment type="caution">
    <text evidence="4">The sequence shown here is derived from an EMBL/GenBank/DDBJ whole genome shotgun (WGS) entry which is preliminary data.</text>
</comment>
<feature type="transmembrane region" description="Helical" evidence="2">
    <location>
        <begin position="27"/>
        <end position="46"/>
    </location>
</feature>
<evidence type="ECO:0000256" key="1">
    <source>
        <dbReference type="SAM" id="MobiDB-lite"/>
    </source>
</evidence>
<feature type="domain" description="DUF58" evidence="3">
    <location>
        <begin position="207"/>
        <end position="395"/>
    </location>
</feature>
<feature type="transmembrane region" description="Helical" evidence="2">
    <location>
        <begin position="5"/>
        <end position="21"/>
    </location>
</feature>
<name>A0A7W3JBU1_9MICO</name>
<dbReference type="InterPro" id="IPR002881">
    <property type="entry name" value="DUF58"/>
</dbReference>
<dbReference type="PANTHER" id="PTHR33608:SF3">
    <property type="entry name" value="SLR2013 PROTEIN"/>
    <property type="match status" value="1"/>
</dbReference>
<accession>A0A7W3JBU1</accession>
<sequence>MVVTWRAAALMGLGVVPVLIWPTDGTVLVWATVVVLACVADVALAASPRRVAVQRRVPASVRLRSEATSELVVRNASGRRLRAVVRDAWGPSAGAGPGRGRSERVRPAPGGPGRHHVDLPDGEAARLPTVLVPTRRGDRAAGGVTVRSLGPLGLAGRQVTLPVPGRLRVLPEFASRKHLPSRLARLREMDGRAAVQIRGEGTEFDSLREYVVGDDVRSIDWRATARRREVVVRTWRPERDRRVLIVLDTGRTAAARVGAADSTGAPRLDASIEAALLLSALAGHAGDRVELVAFDRTVRARVAGAAGPRLMPALAESLATVDPVLLETDWPGVVAQVRTRMTQRALVVLLTTLDPAAVENGLLPVVDQLARDHTVVVASVADEEVAALRAGRETVAEVYDAAAAARGDLERTAVTTMLRRYGADVVEALPDDLAPRLADEYLALKAAGRL</sequence>
<dbReference type="PANTHER" id="PTHR33608">
    <property type="entry name" value="BLL2464 PROTEIN"/>
    <property type="match status" value="1"/>
</dbReference>
<keyword evidence="2" id="KW-1133">Transmembrane helix</keyword>
<dbReference type="Pfam" id="PF01882">
    <property type="entry name" value="DUF58"/>
    <property type="match status" value="1"/>
</dbReference>
<evidence type="ECO:0000313" key="5">
    <source>
        <dbReference type="Proteomes" id="UP000540568"/>
    </source>
</evidence>
<dbReference type="AlphaFoldDB" id="A0A7W3JBU1"/>
<dbReference type="Proteomes" id="UP000540568">
    <property type="component" value="Unassembled WGS sequence"/>
</dbReference>
<proteinExistence type="predicted"/>
<keyword evidence="2" id="KW-0472">Membrane</keyword>
<organism evidence="4 5">
    <name type="scientific">Promicromonospora sukumoe</name>
    <dbReference type="NCBI Taxonomy" id="88382"/>
    <lineage>
        <taxon>Bacteria</taxon>
        <taxon>Bacillati</taxon>
        <taxon>Actinomycetota</taxon>
        <taxon>Actinomycetes</taxon>
        <taxon>Micrococcales</taxon>
        <taxon>Promicromonosporaceae</taxon>
        <taxon>Promicromonospora</taxon>
    </lineage>
</organism>
<feature type="region of interest" description="Disordered" evidence="1">
    <location>
        <begin position="92"/>
        <end position="121"/>
    </location>
</feature>
<evidence type="ECO:0000313" key="4">
    <source>
        <dbReference type="EMBL" id="MBA8809957.1"/>
    </source>
</evidence>
<dbReference type="EMBL" id="JACGWV010000002">
    <property type="protein sequence ID" value="MBA8809957.1"/>
    <property type="molecule type" value="Genomic_DNA"/>
</dbReference>
<evidence type="ECO:0000259" key="3">
    <source>
        <dbReference type="Pfam" id="PF01882"/>
    </source>
</evidence>
<keyword evidence="2" id="KW-0812">Transmembrane</keyword>
<keyword evidence="5" id="KW-1185">Reference proteome</keyword>